<organism evidence="1 2">
    <name type="scientific">Rhododendron molle</name>
    <name type="common">Chinese azalea</name>
    <name type="synonym">Azalea mollis</name>
    <dbReference type="NCBI Taxonomy" id="49168"/>
    <lineage>
        <taxon>Eukaryota</taxon>
        <taxon>Viridiplantae</taxon>
        <taxon>Streptophyta</taxon>
        <taxon>Embryophyta</taxon>
        <taxon>Tracheophyta</taxon>
        <taxon>Spermatophyta</taxon>
        <taxon>Magnoliopsida</taxon>
        <taxon>eudicotyledons</taxon>
        <taxon>Gunneridae</taxon>
        <taxon>Pentapetalae</taxon>
        <taxon>asterids</taxon>
        <taxon>Ericales</taxon>
        <taxon>Ericaceae</taxon>
        <taxon>Ericoideae</taxon>
        <taxon>Rhodoreae</taxon>
        <taxon>Rhododendron</taxon>
    </lineage>
</organism>
<proteinExistence type="predicted"/>
<sequence>MRNEFVFDSAYLNPELTMKRALEAIREYIKVVVSSPIHMDNLNIVDNISQWRTPDRGRVKVNCDVAVKGNGADAKVAVTIRDWKGSLINGKVGSVKISSFLQGELLAIRQGCGMIKDIPGFDGRASRMG</sequence>
<dbReference type="Proteomes" id="UP001062846">
    <property type="component" value="Chromosome 3"/>
</dbReference>
<keyword evidence="2" id="KW-1185">Reference proteome</keyword>
<evidence type="ECO:0000313" key="1">
    <source>
        <dbReference type="EMBL" id="KAI8564191.1"/>
    </source>
</evidence>
<gene>
    <name evidence="1" type="ORF">RHMOL_Rhmol03G0163100</name>
</gene>
<name>A0ACC0PF38_RHOML</name>
<protein>
    <submittedName>
        <fullName evidence="1">Uncharacterized protein</fullName>
    </submittedName>
</protein>
<comment type="caution">
    <text evidence="1">The sequence shown here is derived from an EMBL/GenBank/DDBJ whole genome shotgun (WGS) entry which is preliminary data.</text>
</comment>
<accession>A0ACC0PF38</accession>
<dbReference type="EMBL" id="CM046390">
    <property type="protein sequence ID" value="KAI8564191.1"/>
    <property type="molecule type" value="Genomic_DNA"/>
</dbReference>
<evidence type="ECO:0000313" key="2">
    <source>
        <dbReference type="Proteomes" id="UP001062846"/>
    </source>
</evidence>
<reference evidence="1" key="1">
    <citation type="submission" date="2022-02" db="EMBL/GenBank/DDBJ databases">
        <title>Plant Genome Project.</title>
        <authorList>
            <person name="Zhang R.-G."/>
        </authorList>
    </citation>
    <scope>NUCLEOTIDE SEQUENCE</scope>
    <source>
        <strain evidence="1">AT1</strain>
    </source>
</reference>